<feature type="domain" description="Major facilitator superfamily (MFS) profile" evidence="9">
    <location>
        <begin position="28"/>
        <end position="418"/>
    </location>
</feature>
<feature type="transmembrane region" description="Helical" evidence="8">
    <location>
        <begin position="390"/>
        <end position="414"/>
    </location>
</feature>
<protein>
    <submittedName>
        <fullName evidence="10">Enterobactin transporter EntS</fullName>
    </submittedName>
</protein>
<dbReference type="PANTHER" id="PTHR23513:SF9">
    <property type="entry name" value="ENTEROBACTIN EXPORTER ENTS"/>
    <property type="match status" value="1"/>
</dbReference>
<dbReference type="PANTHER" id="PTHR23513">
    <property type="entry name" value="INTEGRAL MEMBRANE EFFLUX PROTEIN-RELATED"/>
    <property type="match status" value="1"/>
</dbReference>
<evidence type="ECO:0000256" key="3">
    <source>
        <dbReference type="ARBA" id="ARBA00022475"/>
    </source>
</evidence>
<accession>A0ABN2AA57</accession>
<feature type="transmembrane region" description="Helical" evidence="8">
    <location>
        <begin position="160"/>
        <end position="181"/>
    </location>
</feature>
<sequence>MKLISVLRGLVDWSALAIDLRPLRENRQFRLLFTGRLVSLAGLGMLMVVFSWQIYELTGSSLQVALVNATLGVAAFAGSLVGGVQADRADRRRLIVWSRTAAVLGFVALAVNASLPEPSVAVLYVVALWDGVAGGFSSTALAAAVPAVLTRRQIPASGALMAISIDVGSVVAPLLAGVLLAVGSAALVYWVVVAVSLLSLVFLLGLRPIVPTADESGPDDSAGLWPDLVAGVRYAAGDRIVGGVLLLGFVQILFASPYVLIPEFITDDLGGGPTALGLVYSAPAAGALVATLLSGWTGRVRRIGRVQFIVFTAACLAVAGFGAAPALWVAVVAMAVVGAMDVLAEVVRFTILSERTPDHLRGRVASLWSAQGTVGETLGGPALSLLARPLGAGGAIAAGGLIGAAATAALWAGLAPLRTLTREPDDFDEPDEVDEAAAGIPAETTMEEMPR</sequence>
<evidence type="ECO:0000256" key="7">
    <source>
        <dbReference type="SAM" id="MobiDB-lite"/>
    </source>
</evidence>
<dbReference type="InterPro" id="IPR010290">
    <property type="entry name" value="TM_effector"/>
</dbReference>
<feature type="transmembrane region" description="Helical" evidence="8">
    <location>
        <begin position="94"/>
        <end position="115"/>
    </location>
</feature>
<evidence type="ECO:0000256" key="2">
    <source>
        <dbReference type="ARBA" id="ARBA00022448"/>
    </source>
</evidence>
<dbReference type="NCBIfam" id="NF007792">
    <property type="entry name" value="PRK10489.1"/>
    <property type="match status" value="1"/>
</dbReference>
<evidence type="ECO:0000313" key="10">
    <source>
        <dbReference type="EMBL" id="GAA1514724.1"/>
    </source>
</evidence>
<keyword evidence="2" id="KW-0813">Transport</keyword>
<organism evidence="10 11">
    <name type="scientific">Nocardioides humi</name>
    <dbReference type="NCBI Taxonomy" id="449461"/>
    <lineage>
        <taxon>Bacteria</taxon>
        <taxon>Bacillati</taxon>
        <taxon>Actinomycetota</taxon>
        <taxon>Actinomycetes</taxon>
        <taxon>Propionibacteriales</taxon>
        <taxon>Nocardioidaceae</taxon>
        <taxon>Nocardioides</taxon>
    </lineage>
</organism>
<feature type="transmembrane region" description="Helical" evidence="8">
    <location>
        <begin position="273"/>
        <end position="296"/>
    </location>
</feature>
<comment type="caution">
    <text evidence="10">The sequence shown here is derived from an EMBL/GenBank/DDBJ whole genome shotgun (WGS) entry which is preliminary data.</text>
</comment>
<name>A0ABN2AA57_9ACTN</name>
<dbReference type="Proteomes" id="UP001500842">
    <property type="component" value="Unassembled WGS sequence"/>
</dbReference>
<gene>
    <name evidence="10" type="primary">entS</name>
    <name evidence="10" type="ORF">GCM10009788_18900</name>
</gene>
<reference evidence="10 11" key="1">
    <citation type="journal article" date="2019" name="Int. J. Syst. Evol. Microbiol.">
        <title>The Global Catalogue of Microorganisms (GCM) 10K type strain sequencing project: providing services to taxonomists for standard genome sequencing and annotation.</title>
        <authorList>
            <consortium name="The Broad Institute Genomics Platform"/>
            <consortium name="The Broad Institute Genome Sequencing Center for Infectious Disease"/>
            <person name="Wu L."/>
            <person name="Ma J."/>
        </authorList>
    </citation>
    <scope>NUCLEOTIDE SEQUENCE [LARGE SCALE GENOMIC DNA]</scope>
    <source>
        <strain evidence="10 11">JCM 14942</strain>
    </source>
</reference>
<feature type="transmembrane region" description="Helical" evidence="8">
    <location>
        <begin position="308"/>
        <end position="337"/>
    </location>
</feature>
<evidence type="ECO:0000313" key="11">
    <source>
        <dbReference type="Proteomes" id="UP001500842"/>
    </source>
</evidence>
<evidence type="ECO:0000259" key="9">
    <source>
        <dbReference type="PROSITE" id="PS50850"/>
    </source>
</evidence>
<dbReference type="InterPro" id="IPR020846">
    <property type="entry name" value="MFS_dom"/>
</dbReference>
<evidence type="ECO:0000256" key="4">
    <source>
        <dbReference type="ARBA" id="ARBA00022692"/>
    </source>
</evidence>
<feature type="transmembrane region" description="Helical" evidence="8">
    <location>
        <begin position="31"/>
        <end position="55"/>
    </location>
</feature>
<feature type="transmembrane region" description="Helical" evidence="8">
    <location>
        <begin position="240"/>
        <end position="261"/>
    </location>
</feature>
<comment type="subcellular location">
    <subcellularLocation>
        <location evidence="1">Cell inner membrane</location>
        <topology evidence="1">Multi-pass membrane protein</topology>
    </subcellularLocation>
</comment>
<keyword evidence="6 8" id="KW-0472">Membrane</keyword>
<feature type="compositionally biased region" description="Acidic residues" evidence="7">
    <location>
        <begin position="425"/>
        <end position="435"/>
    </location>
</feature>
<dbReference type="EMBL" id="BAAAOR010000014">
    <property type="protein sequence ID" value="GAA1514724.1"/>
    <property type="molecule type" value="Genomic_DNA"/>
</dbReference>
<proteinExistence type="predicted"/>
<dbReference type="Gene3D" id="1.20.1250.20">
    <property type="entry name" value="MFS general substrate transporter like domains"/>
    <property type="match status" value="1"/>
</dbReference>
<feature type="region of interest" description="Disordered" evidence="7">
    <location>
        <begin position="422"/>
        <end position="451"/>
    </location>
</feature>
<dbReference type="CDD" id="cd06173">
    <property type="entry name" value="MFS_MefA_like"/>
    <property type="match status" value="1"/>
</dbReference>
<keyword evidence="3" id="KW-1003">Cell membrane</keyword>
<dbReference type="PROSITE" id="PS50850">
    <property type="entry name" value="MFS"/>
    <property type="match status" value="1"/>
</dbReference>
<dbReference type="InterPro" id="IPR036259">
    <property type="entry name" value="MFS_trans_sf"/>
</dbReference>
<evidence type="ECO:0000256" key="8">
    <source>
        <dbReference type="SAM" id="Phobius"/>
    </source>
</evidence>
<keyword evidence="5 8" id="KW-1133">Transmembrane helix</keyword>
<evidence type="ECO:0000256" key="6">
    <source>
        <dbReference type="ARBA" id="ARBA00023136"/>
    </source>
</evidence>
<evidence type="ECO:0000256" key="5">
    <source>
        <dbReference type="ARBA" id="ARBA00022989"/>
    </source>
</evidence>
<keyword evidence="11" id="KW-1185">Reference proteome</keyword>
<keyword evidence="4 8" id="KW-0812">Transmembrane</keyword>
<feature type="transmembrane region" description="Helical" evidence="8">
    <location>
        <begin position="61"/>
        <end position="82"/>
    </location>
</feature>
<feature type="transmembrane region" description="Helical" evidence="8">
    <location>
        <begin position="121"/>
        <end position="148"/>
    </location>
</feature>
<evidence type="ECO:0000256" key="1">
    <source>
        <dbReference type="ARBA" id="ARBA00004429"/>
    </source>
</evidence>
<feature type="transmembrane region" description="Helical" evidence="8">
    <location>
        <begin position="187"/>
        <end position="206"/>
    </location>
</feature>
<dbReference type="Pfam" id="PF05977">
    <property type="entry name" value="MFS_3"/>
    <property type="match status" value="1"/>
</dbReference>
<dbReference type="SUPFAM" id="SSF103473">
    <property type="entry name" value="MFS general substrate transporter"/>
    <property type="match status" value="1"/>
</dbReference>